<feature type="transmembrane region" description="Helical" evidence="1">
    <location>
        <begin position="221"/>
        <end position="243"/>
    </location>
</feature>
<keyword evidence="3" id="KW-1185">Reference proteome</keyword>
<keyword evidence="1" id="KW-1133">Transmembrane helix</keyword>
<organism evidence="2 3">
    <name type="scientific">Flavihumibacter solisilvae</name>
    <dbReference type="NCBI Taxonomy" id="1349421"/>
    <lineage>
        <taxon>Bacteria</taxon>
        <taxon>Pseudomonadati</taxon>
        <taxon>Bacteroidota</taxon>
        <taxon>Chitinophagia</taxon>
        <taxon>Chitinophagales</taxon>
        <taxon>Chitinophagaceae</taxon>
        <taxon>Flavihumibacter</taxon>
    </lineage>
</organism>
<feature type="transmembrane region" description="Helical" evidence="1">
    <location>
        <begin position="140"/>
        <end position="170"/>
    </location>
</feature>
<evidence type="ECO:0008006" key="4">
    <source>
        <dbReference type="Google" id="ProtNLM"/>
    </source>
</evidence>
<sequence length="328" mass="37489">MIGVFKQKSAGNAFILLIYALILKFPLFLHPAAPLRQQEDNYLYSLILDILAPLGREGFLYALLSFIFLYLQASLLNRVANTVKLLPKSNFLFGMAFLLVTSLLPEWNQFSSAMLVNFLLIWIWYGMIRWYNHPKPMAAIFNVSLLVGILPLIYSPSIAYMVMIVLAIIITRPLRLGEWVIAGIGYLSPFYFLNIILYLTDKWQADKLFPKVSFHLPRLPASLWITGGMVLLVVPFLIGAFFVQDNLNKMLIQVRKCWSLLLVLLLCGVLIILVNPGDNYQHWLLSTIPIATFHAAAYYYPGGRLFPLILHWLIFAFAVAVNYFPHLM</sequence>
<dbReference type="Proteomes" id="UP000031408">
    <property type="component" value="Unassembled WGS sequence"/>
</dbReference>
<dbReference type="AlphaFoldDB" id="A0A0C1IQL1"/>
<evidence type="ECO:0000256" key="1">
    <source>
        <dbReference type="SAM" id="Phobius"/>
    </source>
</evidence>
<keyword evidence="1" id="KW-0472">Membrane</keyword>
<name>A0A0C1IQL1_9BACT</name>
<gene>
    <name evidence="2" type="ORF">OI18_20255</name>
</gene>
<feature type="transmembrane region" description="Helical" evidence="1">
    <location>
        <begin position="306"/>
        <end position="324"/>
    </location>
</feature>
<feature type="transmembrane region" description="Helical" evidence="1">
    <location>
        <begin position="258"/>
        <end position="276"/>
    </location>
</feature>
<evidence type="ECO:0000313" key="2">
    <source>
        <dbReference type="EMBL" id="KIC92769.1"/>
    </source>
</evidence>
<comment type="caution">
    <text evidence="2">The sequence shown here is derived from an EMBL/GenBank/DDBJ whole genome shotgun (WGS) entry which is preliminary data.</text>
</comment>
<evidence type="ECO:0000313" key="3">
    <source>
        <dbReference type="Proteomes" id="UP000031408"/>
    </source>
</evidence>
<proteinExistence type="predicted"/>
<protein>
    <recommendedName>
        <fullName evidence="4">Beta-carotene 15,15'-monooxygenase</fullName>
    </recommendedName>
</protein>
<dbReference type="EMBL" id="JSVC01000027">
    <property type="protein sequence ID" value="KIC92769.1"/>
    <property type="molecule type" value="Genomic_DNA"/>
</dbReference>
<keyword evidence="1" id="KW-0812">Transmembrane</keyword>
<accession>A0A0C1IQL1</accession>
<dbReference type="RefSeq" id="WP_039143323.1">
    <property type="nucleotide sequence ID" value="NZ_JSVC01000027.1"/>
</dbReference>
<dbReference type="STRING" id="1349421.OI18_20255"/>
<dbReference type="OrthoDB" id="1115611at2"/>
<reference evidence="2 3" key="1">
    <citation type="submission" date="2014-11" db="EMBL/GenBank/DDBJ databases">
        <title>Genome sequence of Flavihumibacter solisilvae 3-3.</title>
        <authorList>
            <person name="Zhou G."/>
            <person name="Li M."/>
            <person name="Wang G."/>
        </authorList>
    </citation>
    <scope>NUCLEOTIDE SEQUENCE [LARGE SCALE GENOMIC DNA]</scope>
    <source>
        <strain evidence="2 3">3-3</strain>
    </source>
</reference>
<feature type="transmembrane region" description="Helical" evidence="1">
    <location>
        <begin position="12"/>
        <end position="30"/>
    </location>
</feature>
<feature type="transmembrane region" description="Helical" evidence="1">
    <location>
        <begin position="50"/>
        <end position="73"/>
    </location>
</feature>
<feature type="transmembrane region" description="Helical" evidence="1">
    <location>
        <begin position="176"/>
        <end position="200"/>
    </location>
</feature>
<feature type="transmembrane region" description="Helical" evidence="1">
    <location>
        <begin position="110"/>
        <end position="128"/>
    </location>
</feature>